<evidence type="ECO:0000313" key="1">
    <source>
        <dbReference type="EMBL" id="QHS93005.1"/>
    </source>
</evidence>
<reference evidence="1" key="1">
    <citation type="journal article" date="2020" name="Nature">
        <title>Giant virus diversity and host interactions through global metagenomics.</title>
        <authorList>
            <person name="Schulz F."/>
            <person name="Roux S."/>
            <person name="Paez-Espino D."/>
            <person name="Jungbluth S."/>
            <person name="Walsh D.A."/>
            <person name="Denef V.J."/>
            <person name="McMahon K.D."/>
            <person name="Konstantinidis K.T."/>
            <person name="Eloe-Fadrosh E.A."/>
            <person name="Kyrpides N.C."/>
            <person name="Woyke T."/>
        </authorList>
    </citation>
    <scope>NUCLEOTIDE SEQUENCE</scope>
    <source>
        <strain evidence="1">GVMAG-M-3300017651-5</strain>
    </source>
</reference>
<protein>
    <submittedName>
        <fullName evidence="1">Uncharacterized protein</fullName>
    </submittedName>
</protein>
<sequence length="68" mass="7939">MIDSSYGSIDRLIDTLPDHTLMHSMYSSQVNDRCTTCVRMCDVGYRIVHVDYIREIIDYDGCKDHLDH</sequence>
<proteinExistence type="predicted"/>
<name>A0A6C0BKV9_9ZZZZ</name>
<dbReference type="AlphaFoldDB" id="A0A6C0BKV9"/>
<dbReference type="EMBL" id="MN739194">
    <property type="protein sequence ID" value="QHS93005.1"/>
    <property type="molecule type" value="Genomic_DNA"/>
</dbReference>
<accession>A0A6C0BKV9</accession>
<organism evidence="1">
    <name type="scientific">viral metagenome</name>
    <dbReference type="NCBI Taxonomy" id="1070528"/>
    <lineage>
        <taxon>unclassified sequences</taxon>
        <taxon>metagenomes</taxon>
        <taxon>organismal metagenomes</taxon>
    </lineage>
</organism>